<dbReference type="PANTHER" id="PTHR37423:SF1">
    <property type="entry name" value="OUTER MEMBRANE PROTEIN ASSEMBLY FACTOR BAMD"/>
    <property type="match status" value="1"/>
</dbReference>
<dbReference type="InterPro" id="IPR011990">
    <property type="entry name" value="TPR-like_helical_dom_sf"/>
</dbReference>
<dbReference type="Gene3D" id="1.25.40.10">
    <property type="entry name" value="Tetratricopeptide repeat domain"/>
    <property type="match status" value="1"/>
</dbReference>
<evidence type="ECO:0000259" key="9">
    <source>
        <dbReference type="Pfam" id="PF13525"/>
    </source>
</evidence>
<sequence>MTVSRPAQRAARWLAIPALASALALGGCSSTPKEDPNSQQAVDKLYEDAKDDISSGNFERATKTLERVEGRAAGTLLAQQATLELAYVHYRTGERTEALAVLDRFMKLHPSSPAYDYALYLRGIINFNDNLGFLGSLSRQELSERDQQASRDSYQSFKQLADQFPGSKYAPDARERMNYIVNALAEYEVHVARYYYRRGAYVAAANRAQQATQEFQRSPAVEEALYILAMSYDKLGLVQLRDDSERVLKQNFPDSRFVSEGLREREKAWWQFW</sequence>
<evidence type="ECO:0000256" key="8">
    <source>
        <dbReference type="SAM" id="SignalP"/>
    </source>
</evidence>
<evidence type="ECO:0000256" key="6">
    <source>
        <dbReference type="HAMAP-Rule" id="MF_00922"/>
    </source>
</evidence>
<accession>A0AAW9QKZ3</accession>
<dbReference type="GO" id="GO:1990063">
    <property type="term" value="C:Bam protein complex"/>
    <property type="evidence" value="ECO:0007669"/>
    <property type="project" value="TreeGrafter"/>
</dbReference>
<protein>
    <recommendedName>
        <fullName evidence="6">Outer membrane protein assembly factor BamD</fullName>
    </recommendedName>
</protein>
<evidence type="ECO:0000256" key="1">
    <source>
        <dbReference type="ARBA" id="ARBA00022729"/>
    </source>
</evidence>
<dbReference type="PROSITE" id="PS50005">
    <property type="entry name" value="TPR"/>
    <property type="match status" value="1"/>
</dbReference>
<dbReference type="InterPro" id="IPR017689">
    <property type="entry name" value="BamD"/>
</dbReference>
<keyword evidence="4 6" id="KW-0998">Cell outer membrane</keyword>
<keyword evidence="7" id="KW-0802">TPR repeat</keyword>
<dbReference type="HAMAP" id="MF_00922">
    <property type="entry name" value="OM_assembly_BamD"/>
    <property type="match status" value="1"/>
</dbReference>
<dbReference type="GO" id="GO:0051205">
    <property type="term" value="P:protein insertion into membrane"/>
    <property type="evidence" value="ECO:0007669"/>
    <property type="project" value="UniProtKB-UniRule"/>
</dbReference>
<dbReference type="NCBIfam" id="TIGR03302">
    <property type="entry name" value="OM_YfiO"/>
    <property type="match status" value="1"/>
</dbReference>
<keyword evidence="3 6" id="KW-0564">Palmitate</keyword>
<reference evidence="10 11" key="1">
    <citation type="submission" date="2024-02" db="EMBL/GenBank/DDBJ databases">
        <title>Genome sequence of Aquincola sp. MAHUQ-54.</title>
        <authorList>
            <person name="Huq M.A."/>
        </authorList>
    </citation>
    <scope>NUCLEOTIDE SEQUENCE [LARGE SCALE GENOMIC DNA]</scope>
    <source>
        <strain evidence="10 11">MAHUQ-54</strain>
    </source>
</reference>
<keyword evidence="1 6" id="KW-0732">Signal</keyword>
<feature type="signal peptide" evidence="8">
    <location>
        <begin position="1"/>
        <end position="20"/>
    </location>
</feature>
<dbReference type="AlphaFoldDB" id="A0AAW9QKZ3"/>
<comment type="subunit">
    <text evidence="6">Part of the Bam complex.</text>
</comment>
<feature type="repeat" description="TPR" evidence="7">
    <location>
        <begin position="79"/>
        <end position="112"/>
    </location>
</feature>
<dbReference type="InterPro" id="IPR019734">
    <property type="entry name" value="TPR_rpt"/>
</dbReference>
<dbReference type="EMBL" id="JAZIBG010000036">
    <property type="protein sequence ID" value="MEF7616037.1"/>
    <property type="molecule type" value="Genomic_DNA"/>
</dbReference>
<evidence type="ECO:0000256" key="5">
    <source>
        <dbReference type="ARBA" id="ARBA00023288"/>
    </source>
</evidence>
<feature type="domain" description="Outer membrane lipoprotein BamD-like" evidence="9">
    <location>
        <begin position="41"/>
        <end position="245"/>
    </location>
</feature>
<evidence type="ECO:0000313" key="10">
    <source>
        <dbReference type="EMBL" id="MEF7616037.1"/>
    </source>
</evidence>
<comment type="function">
    <text evidence="6">Part of the outer membrane protein assembly complex, which is involved in assembly and insertion of beta-barrel proteins into the outer membrane.</text>
</comment>
<comment type="caution">
    <text evidence="10">The sequence shown here is derived from an EMBL/GenBank/DDBJ whole genome shotgun (WGS) entry which is preliminary data.</text>
</comment>
<comment type="subcellular location">
    <subcellularLocation>
        <location evidence="6">Cell outer membrane</location>
        <topology evidence="6">Lipid-anchor</topology>
    </subcellularLocation>
</comment>
<dbReference type="PANTHER" id="PTHR37423">
    <property type="entry name" value="SOLUBLE LYTIC MUREIN TRANSGLYCOSYLASE-RELATED"/>
    <property type="match status" value="1"/>
</dbReference>
<dbReference type="Pfam" id="PF13525">
    <property type="entry name" value="YfiO"/>
    <property type="match status" value="1"/>
</dbReference>
<gene>
    <name evidence="6" type="primary">bamD</name>
    <name evidence="10" type="ORF">V4F39_19135</name>
</gene>
<dbReference type="SUPFAM" id="SSF48452">
    <property type="entry name" value="TPR-like"/>
    <property type="match status" value="1"/>
</dbReference>
<feature type="chain" id="PRO_5043903321" description="Outer membrane protein assembly factor BamD" evidence="8">
    <location>
        <begin position="21"/>
        <end position="273"/>
    </location>
</feature>
<evidence type="ECO:0000256" key="3">
    <source>
        <dbReference type="ARBA" id="ARBA00023139"/>
    </source>
</evidence>
<organism evidence="10 11">
    <name type="scientific">Aquincola agrisoli</name>
    <dbReference type="NCBI Taxonomy" id="3119538"/>
    <lineage>
        <taxon>Bacteria</taxon>
        <taxon>Pseudomonadati</taxon>
        <taxon>Pseudomonadota</taxon>
        <taxon>Betaproteobacteria</taxon>
        <taxon>Burkholderiales</taxon>
        <taxon>Sphaerotilaceae</taxon>
        <taxon>Aquincola</taxon>
    </lineage>
</organism>
<evidence type="ECO:0000256" key="2">
    <source>
        <dbReference type="ARBA" id="ARBA00023136"/>
    </source>
</evidence>
<keyword evidence="5 6" id="KW-0449">Lipoprotein</keyword>
<dbReference type="PROSITE" id="PS51257">
    <property type="entry name" value="PROKAR_LIPOPROTEIN"/>
    <property type="match status" value="1"/>
</dbReference>
<evidence type="ECO:0000256" key="4">
    <source>
        <dbReference type="ARBA" id="ARBA00023237"/>
    </source>
</evidence>
<evidence type="ECO:0000256" key="7">
    <source>
        <dbReference type="PROSITE-ProRule" id="PRU00339"/>
    </source>
</evidence>
<dbReference type="RefSeq" id="WP_332291402.1">
    <property type="nucleotide sequence ID" value="NZ_JAZIBG010000036.1"/>
</dbReference>
<proteinExistence type="inferred from homology"/>
<dbReference type="Proteomes" id="UP001336250">
    <property type="component" value="Unassembled WGS sequence"/>
</dbReference>
<evidence type="ECO:0000313" key="11">
    <source>
        <dbReference type="Proteomes" id="UP001336250"/>
    </source>
</evidence>
<keyword evidence="11" id="KW-1185">Reference proteome</keyword>
<comment type="similarity">
    <text evidence="6">Belongs to the BamD family.</text>
</comment>
<dbReference type="GO" id="GO:0043165">
    <property type="term" value="P:Gram-negative-bacterium-type cell outer membrane assembly"/>
    <property type="evidence" value="ECO:0007669"/>
    <property type="project" value="UniProtKB-UniRule"/>
</dbReference>
<name>A0AAW9QKZ3_9BURK</name>
<dbReference type="CDD" id="cd15830">
    <property type="entry name" value="BamD"/>
    <property type="match status" value="1"/>
</dbReference>
<keyword evidence="2 6" id="KW-0472">Membrane</keyword>
<dbReference type="InterPro" id="IPR039565">
    <property type="entry name" value="BamD-like"/>
</dbReference>